<dbReference type="AlphaFoldDB" id="A0A0L0BU76"/>
<name>A0A0L0BU76_LUCCU</name>
<evidence type="ECO:0000259" key="1">
    <source>
        <dbReference type="Pfam" id="PF14703"/>
    </source>
</evidence>
<dbReference type="STRING" id="7375.A0A0L0BU76"/>
<dbReference type="GO" id="GO:0005886">
    <property type="term" value="C:plasma membrane"/>
    <property type="evidence" value="ECO:0007669"/>
    <property type="project" value="TreeGrafter"/>
</dbReference>
<dbReference type="PANTHER" id="PTHR13018:SF26">
    <property type="entry name" value="DOMAIN PROTEIN, PUTATIVE (AFU_ORTHOLOGUE AFUA_5G10920)-RELATED"/>
    <property type="match status" value="1"/>
</dbReference>
<dbReference type="Proteomes" id="UP000037069">
    <property type="component" value="Unassembled WGS sequence"/>
</dbReference>
<dbReference type="EMBL" id="JRES01001326">
    <property type="protein sequence ID" value="KNC23602.1"/>
    <property type="molecule type" value="Genomic_DNA"/>
</dbReference>
<reference evidence="2 3" key="1">
    <citation type="journal article" date="2015" name="Nat. Commun.">
        <title>Lucilia cuprina genome unlocks parasitic fly biology to underpin future interventions.</title>
        <authorList>
            <person name="Anstead C.A."/>
            <person name="Korhonen P.K."/>
            <person name="Young N.D."/>
            <person name="Hall R.S."/>
            <person name="Jex A.R."/>
            <person name="Murali S.C."/>
            <person name="Hughes D.S."/>
            <person name="Lee S.F."/>
            <person name="Perry T."/>
            <person name="Stroehlein A.J."/>
            <person name="Ansell B.R."/>
            <person name="Breugelmans B."/>
            <person name="Hofmann A."/>
            <person name="Qu J."/>
            <person name="Dugan S."/>
            <person name="Lee S.L."/>
            <person name="Chao H."/>
            <person name="Dinh H."/>
            <person name="Han Y."/>
            <person name="Doddapaneni H.V."/>
            <person name="Worley K.C."/>
            <person name="Muzny D.M."/>
            <person name="Ioannidis P."/>
            <person name="Waterhouse R.M."/>
            <person name="Zdobnov E.M."/>
            <person name="James P.J."/>
            <person name="Bagnall N.H."/>
            <person name="Kotze A.C."/>
            <person name="Gibbs R.A."/>
            <person name="Richards S."/>
            <person name="Batterham P."/>
            <person name="Gasser R.B."/>
        </authorList>
    </citation>
    <scope>NUCLEOTIDE SEQUENCE [LARGE SCALE GENOMIC DNA]</scope>
    <source>
        <strain evidence="2 3">LS</strain>
        <tissue evidence="2">Full body</tissue>
    </source>
</reference>
<dbReference type="Pfam" id="PF14703">
    <property type="entry name" value="PHM7_cyt"/>
    <property type="match status" value="1"/>
</dbReference>
<evidence type="ECO:0000313" key="2">
    <source>
        <dbReference type="EMBL" id="KNC23602.1"/>
    </source>
</evidence>
<dbReference type="InterPro" id="IPR027815">
    <property type="entry name" value="CSC1/OSCA1-like_cyt"/>
</dbReference>
<organism evidence="2 3">
    <name type="scientific">Lucilia cuprina</name>
    <name type="common">Green bottle fly</name>
    <name type="synonym">Australian sheep blowfly</name>
    <dbReference type="NCBI Taxonomy" id="7375"/>
    <lineage>
        <taxon>Eukaryota</taxon>
        <taxon>Metazoa</taxon>
        <taxon>Ecdysozoa</taxon>
        <taxon>Arthropoda</taxon>
        <taxon>Hexapoda</taxon>
        <taxon>Insecta</taxon>
        <taxon>Pterygota</taxon>
        <taxon>Neoptera</taxon>
        <taxon>Endopterygota</taxon>
        <taxon>Diptera</taxon>
        <taxon>Brachycera</taxon>
        <taxon>Muscomorpha</taxon>
        <taxon>Oestroidea</taxon>
        <taxon>Calliphoridae</taxon>
        <taxon>Luciliinae</taxon>
        <taxon>Lucilia</taxon>
    </lineage>
</organism>
<sequence length="178" mass="20476">MFNQNFTNICGGNFYVTNIRISARDNKRNELCTSGLSVTNSIPEKINSYQNYDELVRNERINYEIRVNSPVWEPVLMSQKRIPELNEEIEQLRGDYKNNDKRAAAFVVFETQYDAEVCSQTLSYHKPLMFSPKVVGVRPDEVIWSNLSLRWKTRLPKSLGAASFCTALRAVQPLGLVH</sequence>
<dbReference type="PANTHER" id="PTHR13018">
    <property type="entry name" value="PROBABLE MEMBRANE PROTEIN DUF221-RELATED"/>
    <property type="match status" value="1"/>
</dbReference>
<accession>A0A0L0BU76</accession>
<dbReference type="InterPro" id="IPR045122">
    <property type="entry name" value="Csc1-like"/>
</dbReference>
<feature type="domain" description="CSC1/OSCA1-like cytosolic" evidence="1">
    <location>
        <begin position="78"/>
        <end position="146"/>
    </location>
</feature>
<evidence type="ECO:0000313" key="3">
    <source>
        <dbReference type="Proteomes" id="UP000037069"/>
    </source>
</evidence>
<gene>
    <name evidence="2" type="ORF">FF38_04410</name>
</gene>
<protein>
    <recommendedName>
        <fullName evidence="1">CSC1/OSCA1-like cytosolic domain-containing protein</fullName>
    </recommendedName>
</protein>
<proteinExistence type="predicted"/>
<keyword evidence="3" id="KW-1185">Reference proteome</keyword>
<dbReference type="GO" id="GO:0005227">
    <property type="term" value="F:calcium-activated cation channel activity"/>
    <property type="evidence" value="ECO:0007669"/>
    <property type="project" value="InterPro"/>
</dbReference>
<comment type="caution">
    <text evidence="2">The sequence shown here is derived from an EMBL/GenBank/DDBJ whole genome shotgun (WGS) entry which is preliminary data.</text>
</comment>